<organism evidence="1 2">
    <name type="scientific">Erythroxylum novogranatense</name>
    <dbReference type="NCBI Taxonomy" id="1862640"/>
    <lineage>
        <taxon>Eukaryota</taxon>
        <taxon>Viridiplantae</taxon>
        <taxon>Streptophyta</taxon>
        <taxon>Embryophyta</taxon>
        <taxon>Tracheophyta</taxon>
        <taxon>Spermatophyta</taxon>
        <taxon>Magnoliopsida</taxon>
        <taxon>eudicotyledons</taxon>
        <taxon>Gunneridae</taxon>
        <taxon>Pentapetalae</taxon>
        <taxon>rosids</taxon>
        <taxon>fabids</taxon>
        <taxon>Malpighiales</taxon>
        <taxon>Erythroxylaceae</taxon>
        <taxon>Erythroxylum</taxon>
    </lineage>
</organism>
<keyword evidence="2" id="KW-1185">Reference proteome</keyword>
<dbReference type="EMBL" id="JAIWQS010000002">
    <property type="protein sequence ID" value="KAJ8772511.1"/>
    <property type="molecule type" value="Genomic_DNA"/>
</dbReference>
<accession>A0AAV8TZR6</accession>
<protein>
    <submittedName>
        <fullName evidence="1">Uncharacterized protein</fullName>
    </submittedName>
</protein>
<evidence type="ECO:0000313" key="2">
    <source>
        <dbReference type="Proteomes" id="UP001159364"/>
    </source>
</evidence>
<evidence type="ECO:0000313" key="1">
    <source>
        <dbReference type="EMBL" id="KAJ8772511.1"/>
    </source>
</evidence>
<gene>
    <name evidence="1" type="ORF">K2173_027688</name>
</gene>
<proteinExistence type="predicted"/>
<comment type="caution">
    <text evidence="1">The sequence shown here is derived from an EMBL/GenBank/DDBJ whole genome shotgun (WGS) entry which is preliminary data.</text>
</comment>
<name>A0AAV8TZR6_9ROSI</name>
<reference evidence="1 2" key="1">
    <citation type="submission" date="2021-09" db="EMBL/GenBank/DDBJ databases">
        <title>Genomic insights and catalytic innovation underlie evolution of tropane alkaloids biosynthesis.</title>
        <authorList>
            <person name="Wang Y.-J."/>
            <person name="Tian T."/>
            <person name="Huang J.-P."/>
            <person name="Huang S.-X."/>
        </authorList>
    </citation>
    <scope>NUCLEOTIDE SEQUENCE [LARGE SCALE GENOMIC DNA]</scope>
    <source>
        <strain evidence="1">KIB-2018</strain>
        <tissue evidence="1">Leaf</tissue>
    </source>
</reference>
<sequence length="83" mass="9377">MTLILWGKAEESRLISIVRLSKSLGFSKLVCSSCAQRGTLRVVPVFNNPVVNEMGIEVVAEFLYRKYIIASESCFYMIQSHCD</sequence>
<dbReference type="AlphaFoldDB" id="A0AAV8TZR6"/>
<dbReference type="Proteomes" id="UP001159364">
    <property type="component" value="Linkage Group LG02"/>
</dbReference>